<evidence type="ECO:0000313" key="1">
    <source>
        <dbReference type="EMBL" id="KKM97440.1"/>
    </source>
</evidence>
<organism evidence="1">
    <name type="scientific">marine sediment metagenome</name>
    <dbReference type="NCBI Taxonomy" id="412755"/>
    <lineage>
        <taxon>unclassified sequences</taxon>
        <taxon>metagenomes</taxon>
        <taxon>ecological metagenomes</taxon>
    </lineage>
</organism>
<comment type="caution">
    <text evidence="1">The sequence shown here is derived from an EMBL/GenBank/DDBJ whole genome shotgun (WGS) entry which is preliminary data.</text>
</comment>
<reference evidence="1" key="1">
    <citation type="journal article" date="2015" name="Nature">
        <title>Complex archaea that bridge the gap between prokaryotes and eukaryotes.</title>
        <authorList>
            <person name="Spang A."/>
            <person name="Saw J.H."/>
            <person name="Jorgensen S.L."/>
            <person name="Zaremba-Niedzwiedzka K."/>
            <person name="Martijn J."/>
            <person name="Lind A.E."/>
            <person name="van Eijk R."/>
            <person name="Schleper C."/>
            <person name="Guy L."/>
            <person name="Ettema T.J."/>
        </authorList>
    </citation>
    <scope>NUCLEOTIDE SEQUENCE</scope>
</reference>
<proteinExistence type="predicted"/>
<sequence length="69" mass="8168">MFECPICEGTGGWTEYVDLEPGEGGPYTPCQNCDATGRMGIKRRLSYWFWNTVPVRFVEWYGDWRYPYE</sequence>
<name>A0A0F9P8R9_9ZZZZ</name>
<dbReference type="AlphaFoldDB" id="A0A0F9P8R9"/>
<dbReference type="EMBL" id="LAZR01005747">
    <property type="protein sequence ID" value="KKM97440.1"/>
    <property type="molecule type" value="Genomic_DNA"/>
</dbReference>
<accession>A0A0F9P8R9</accession>
<gene>
    <name evidence="1" type="ORF">LCGC14_1168130</name>
</gene>
<protein>
    <submittedName>
        <fullName evidence="1">Uncharacterized protein</fullName>
    </submittedName>
</protein>